<protein>
    <submittedName>
        <fullName evidence="2">Uncharacterized protein</fullName>
    </submittedName>
</protein>
<feature type="signal peptide" evidence="1">
    <location>
        <begin position="1"/>
        <end position="29"/>
    </location>
</feature>
<keyword evidence="3" id="KW-1185">Reference proteome</keyword>
<accession>A0A7W7QIK9</accession>
<dbReference type="Gene3D" id="2.80.10.50">
    <property type="match status" value="1"/>
</dbReference>
<dbReference type="InterPro" id="IPR031755">
    <property type="entry name" value="Inhibitor_I66"/>
</dbReference>
<organism evidence="2 3">
    <name type="scientific">Streptosporangium saharense</name>
    <dbReference type="NCBI Taxonomy" id="1706840"/>
    <lineage>
        <taxon>Bacteria</taxon>
        <taxon>Bacillati</taxon>
        <taxon>Actinomycetota</taxon>
        <taxon>Actinomycetes</taxon>
        <taxon>Streptosporangiales</taxon>
        <taxon>Streptosporangiaceae</taxon>
        <taxon>Streptosporangium</taxon>
    </lineage>
</organism>
<evidence type="ECO:0000313" key="3">
    <source>
        <dbReference type="Proteomes" id="UP000552644"/>
    </source>
</evidence>
<dbReference type="GO" id="GO:0004867">
    <property type="term" value="F:serine-type endopeptidase inhibitor activity"/>
    <property type="evidence" value="ECO:0007669"/>
    <property type="project" value="InterPro"/>
</dbReference>
<dbReference type="EMBL" id="JACHJP010000001">
    <property type="protein sequence ID" value="MBB4914153.1"/>
    <property type="molecule type" value="Genomic_DNA"/>
</dbReference>
<reference evidence="2 3" key="1">
    <citation type="submission" date="2020-08" db="EMBL/GenBank/DDBJ databases">
        <title>Genomic Encyclopedia of Type Strains, Phase III (KMG-III): the genomes of soil and plant-associated and newly described type strains.</title>
        <authorList>
            <person name="Whitman W."/>
        </authorList>
    </citation>
    <scope>NUCLEOTIDE SEQUENCE [LARGE SCALE GENOMIC DNA]</scope>
    <source>
        <strain evidence="2 3">CECT 8840</strain>
    </source>
</reference>
<dbReference type="Pfam" id="PF16850">
    <property type="entry name" value="Inhibitor_I66"/>
    <property type="match status" value="1"/>
</dbReference>
<evidence type="ECO:0000313" key="2">
    <source>
        <dbReference type="EMBL" id="MBB4914153.1"/>
    </source>
</evidence>
<sequence>MRLIRTRLAVLATVLATVLMPGLSPAASAETGTAPAPLPPRVTLSTGGGNVVNINGRVFAALLPTPVATRFRVLPAPGGVRFRDESTGGLVYVPDTEPFTQLRVSEPRWVPENSVFVIEGVASAESDLTPDGPGDVIRLARIRLAGTDQYIGRHFVEDRSLLPKRVLLLPSGVNAPLFVIRPVF</sequence>
<feature type="chain" id="PRO_5038883932" evidence="1">
    <location>
        <begin position="30"/>
        <end position="184"/>
    </location>
</feature>
<dbReference type="AlphaFoldDB" id="A0A7W7QIK9"/>
<gene>
    <name evidence="2" type="ORF">FHS44_001225</name>
</gene>
<proteinExistence type="predicted"/>
<dbReference type="Proteomes" id="UP000552644">
    <property type="component" value="Unassembled WGS sequence"/>
</dbReference>
<comment type="caution">
    <text evidence="2">The sequence shown here is derived from an EMBL/GenBank/DDBJ whole genome shotgun (WGS) entry which is preliminary data.</text>
</comment>
<keyword evidence="1" id="KW-0732">Signal</keyword>
<name>A0A7W7QIK9_9ACTN</name>
<dbReference type="RefSeq" id="WP_184712841.1">
    <property type="nucleotide sequence ID" value="NZ_JACHJP010000001.1"/>
</dbReference>
<evidence type="ECO:0000256" key="1">
    <source>
        <dbReference type="SAM" id="SignalP"/>
    </source>
</evidence>